<feature type="transmembrane region" description="Helical" evidence="1">
    <location>
        <begin position="294"/>
        <end position="320"/>
    </location>
</feature>
<keyword evidence="1" id="KW-1133">Transmembrane helix</keyword>
<evidence type="ECO:0000313" key="2">
    <source>
        <dbReference type="EMBL" id="OGD86538.1"/>
    </source>
</evidence>
<evidence type="ECO:0008006" key="4">
    <source>
        <dbReference type="Google" id="ProtNLM"/>
    </source>
</evidence>
<gene>
    <name evidence="2" type="ORF">A2870_01920</name>
</gene>
<organism evidence="2 3">
    <name type="scientific">Candidatus Curtissbacteria bacterium RIFCSPHIGHO2_01_FULL_41_11</name>
    <dbReference type="NCBI Taxonomy" id="1797711"/>
    <lineage>
        <taxon>Bacteria</taxon>
        <taxon>Candidatus Curtissiibacteriota</taxon>
    </lineage>
</organism>
<sequence>MKQFNPLRPLLARFDRVDPRSEASNLTIKLLLFFFGFLIFTRFQIDPDFGWHLAIGEKFLRDGQIVTVDEYSWTMPGYLWGNSYFLYQVLVAYLFAHFGFFLTAIFFGFLAALGIVLCVYKNLNLVTIFFVAVGSVVAIATLGIRPHTISLLMFSLLLVLLEKGFFKFSLFWFFFFALWANFHRGFVIGILVLGVYIFLDYIRLKSIQKRVRVRPRVAVVVFAILGTFLTPAPFLIWKSAVFDDLTSRTNLFFIAEWQSITFYFPINLVFALSGLIFIYILFRKFKEIEPQWFLTAAFLFALAFVSATFAFFWAAIFIFLVTRHWDFTFKMTSGALEKLFIGFASTCAILIIFLGTVGNFLQSYNLGARLLFDSYPVQAIKFMTENNLYAGLFNEYGWGGFIDWQMPEAKVFIDGRMASWRRPGELGILNDYININMGRCESIEKYEVRTVLVKADANVACFSNFRTVYEDSIAKVLIE</sequence>
<dbReference type="AlphaFoldDB" id="A0A1F5G3W3"/>
<proteinExistence type="predicted"/>
<dbReference type="STRING" id="1797711.A2870_01920"/>
<feature type="transmembrane region" description="Helical" evidence="1">
    <location>
        <begin position="185"/>
        <end position="204"/>
    </location>
</feature>
<dbReference type="EMBL" id="MFAZ01000040">
    <property type="protein sequence ID" value="OGD86538.1"/>
    <property type="molecule type" value="Genomic_DNA"/>
</dbReference>
<protein>
    <recommendedName>
        <fullName evidence="4">Glycosyltransferase RgtA/B/C/D-like domain-containing protein</fullName>
    </recommendedName>
</protein>
<feature type="transmembrane region" description="Helical" evidence="1">
    <location>
        <begin position="260"/>
        <end position="282"/>
    </location>
</feature>
<comment type="caution">
    <text evidence="2">The sequence shown here is derived from an EMBL/GenBank/DDBJ whole genome shotgun (WGS) entry which is preliminary data.</text>
</comment>
<feature type="transmembrane region" description="Helical" evidence="1">
    <location>
        <begin position="26"/>
        <end position="45"/>
    </location>
</feature>
<evidence type="ECO:0000313" key="3">
    <source>
        <dbReference type="Proteomes" id="UP000179102"/>
    </source>
</evidence>
<reference evidence="2 3" key="1">
    <citation type="journal article" date="2016" name="Nat. Commun.">
        <title>Thousands of microbial genomes shed light on interconnected biogeochemical processes in an aquifer system.</title>
        <authorList>
            <person name="Anantharaman K."/>
            <person name="Brown C.T."/>
            <person name="Hug L.A."/>
            <person name="Sharon I."/>
            <person name="Castelle C.J."/>
            <person name="Probst A.J."/>
            <person name="Thomas B.C."/>
            <person name="Singh A."/>
            <person name="Wilkins M.J."/>
            <person name="Karaoz U."/>
            <person name="Brodie E.L."/>
            <person name="Williams K.H."/>
            <person name="Hubbard S.S."/>
            <person name="Banfield J.F."/>
        </authorList>
    </citation>
    <scope>NUCLEOTIDE SEQUENCE [LARGE SCALE GENOMIC DNA]</scope>
</reference>
<feature type="transmembrane region" description="Helical" evidence="1">
    <location>
        <begin position="340"/>
        <end position="361"/>
    </location>
</feature>
<dbReference type="Proteomes" id="UP000179102">
    <property type="component" value="Unassembled WGS sequence"/>
</dbReference>
<keyword evidence="1" id="KW-0812">Transmembrane</keyword>
<evidence type="ECO:0000256" key="1">
    <source>
        <dbReference type="SAM" id="Phobius"/>
    </source>
</evidence>
<name>A0A1F5G3W3_9BACT</name>
<accession>A0A1F5G3W3</accession>
<feature type="transmembrane region" description="Helical" evidence="1">
    <location>
        <begin position="84"/>
        <end position="117"/>
    </location>
</feature>
<keyword evidence="1" id="KW-0472">Membrane</keyword>
<feature type="transmembrane region" description="Helical" evidence="1">
    <location>
        <begin position="216"/>
        <end position="240"/>
    </location>
</feature>
<feature type="transmembrane region" description="Helical" evidence="1">
    <location>
        <begin position="123"/>
        <end position="144"/>
    </location>
</feature>